<dbReference type="RefSeq" id="XP_002735293.1">
    <property type="nucleotide sequence ID" value="XM_002735247.2"/>
</dbReference>
<evidence type="ECO:0000256" key="5">
    <source>
        <dbReference type="ARBA" id="ARBA00023212"/>
    </source>
</evidence>
<evidence type="ECO:0000256" key="4">
    <source>
        <dbReference type="ARBA" id="ARBA00022490"/>
    </source>
</evidence>
<evidence type="ECO:0000256" key="1">
    <source>
        <dbReference type="ARBA" id="ARBA00004245"/>
    </source>
</evidence>
<evidence type="ECO:0000313" key="8">
    <source>
        <dbReference type="RefSeq" id="XP_002735293.1"/>
    </source>
</evidence>
<evidence type="ECO:0000256" key="2">
    <source>
        <dbReference type="ARBA" id="ARBA00007719"/>
    </source>
</evidence>
<dbReference type="PANTHER" id="PTHR13072:SF0">
    <property type="entry name" value="DYNACTIN SUBUNIT 6"/>
    <property type="match status" value="1"/>
</dbReference>
<dbReference type="GeneID" id="100370065"/>
<comment type="subcellular location">
    <subcellularLocation>
        <location evidence="1">Cytoplasm</location>
        <location evidence="1">Cytoskeleton</location>
    </subcellularLocation>
</comment>
<gene>
    <name evidence="8" type="primary">LOC100370065</name>
</gene>
<accession>A0ABM0GQV0</accession>
<feature type="non-terminal residue" evidence="8">
    <location>
        <position position="1"/>
    </location>
</feature>
<organism evidence="7 8">
    <name type="scientific">Saccoglossus kowalevskii</name>
    <name type="common">Acorn worm</name>
    <dbReference type="NCBI Taxonomy" id="10224"/>
    <lineage>
        <taxon>Eukaryota</taxon>
        <taxon>Metazoa</taxon>
        <taxon>Hemichordata</taxon>
        <taxon>Enteropneusta</taxon>
        <taxon>Harrimaniidae</taxon>
        <taxon>Saccoglossus</taxon>
    </lineage>
</organism>
<dbReference type="InterPro" id="IPR011004">
    <property type="entry name" value="Trimer_LpxA-like_sf"/>
</dbReference>
<keyword evidence="7" id="KW-1185">Reference proteome</keyword>
<keyword evidence="4" id="KW-0963">Cytoplasm</keyword>
<dbReference type="Proteomes" id="UP000694865">
    <property type="component" value="Unplaced"/>
</dbReference>
<evidence type="ECO:0000256" key="6">
    <source>
        <dbReference type="ARBA" id="ARBA00034687"/>
    </source>
</evidence>
<proteinExistence type="inferred from homology"/>
<comment type="function">
    <text evidence="6">Part of the dynactin complex that activates the molecular motor dynein for ultra-processive transport along microtubules.</text>
</comment>
<dbReference type="PANTHER" id="PTHR13072">
    <property type="entry name" value="DYNACTIN 6"/>
    <property type="match status" value="1"/>
</dbReference>
<reference evidence="8" key="1">
    <citation type="submission" date="2025-08" db="UniProtKB">
        <authorList>
            <consortium name="RefSeq"/>
        </authorList>
    </citation>
    <scope>IDENTIFICATION</scope>
    <source>
        <tissue evidence="8">Testes</tissue>
    </source>
</reference>
<protein>
    <recommendedName>
        <fullName evidence="3">Dynactin subunit 6</fullName>
    </recommendedName>
</protein>
<evidence type="ECO:0000313" key="7">
    <source>
        <dbReference type="Proteomes" id="UP000694865"/>
    </source>
</evidence>
<keyword evidence="5" id="KW-0206">Cytoskeleton</keyword>
<dbReference type="CDD" id="cd04646">
    <property type="entry name" value="LbH_Dynactin_6"/>
    <property type="match status" value="1"/>
</dbReference>
<name>A0ABM0GQV0_SACKO</name>
<dbReference type="InterPro" id="IPR027777">
    <property type="entry name" value="DCTN6"/>
</dbReference>
<sequence>KPDNKNDKNIGVTMTIGSYNVFEAGCRCEAIKVGNNNIVEAKAKVGRNTELSTGCIIGASCDVRSQETLPDNTVIFGALCNRRLQAERPPPQTLQLDFLMKILPNYHHLKKATKHRQIEK</sequence>
<dbReference type="SUPFAM" id="SSF51161">
    <property type="entry name" value="Trimeric LpxA-like enzymes"/>
    <property type="match status" value="1"/>
</dbReference>
<evidence type="ECO:0000256" key="3">
    <source>
        <dbReference type="ARBA" id="ARBA00016573"/>
    </source>
</evidence>
<dbReference type="Gene3D" id="2.160.10.10">
    <property type="entry name" value="Hexapeptide repeat proteins"/>
    <property type="match status" value="1"/>
</dbReference>
<comment type="similarity">
    <text evidence="2">Belongs to the dynactin subunits 5/6 family. Dynactin subunit 6 subfamily.</text>
</comment>